<accession>A0A2L0EQM6</accession>
<dbReference type="SMART" id="SM00829">
    <property type="entry name" value="PKS_ER"/>
    <property type="match status" value="1"/>
</dbReference>
<dbReference type="Pfam" id="PF13602">
    <property type="entry name" value="ADH_zinc_N_2"/>
    <property type="match status" value="1"/>
</dbReference>
<dbReference type="Gene3D" id="3.40.50.720">
    <property type="entry name" value="NAD(P)-binding Rossmann-like Domain"/>
    <property type="match status" value="1"/>
</dbReference>
<dbReference type="PANTHER" id="PTHR48106:SF18">
    <property type="entry name" value="QUINONE OXIDOREDUCTASE PIG3"/>
    <property type="match status" value="1"/>
</dbReference>
<dbReference type="GO" id="GO:0016651">
    <property type="term" value="F:oxidoreductase activity, acting on NAD(P)H"/>
    <property type="evidence" value="ECO:0007669"/>
    <property type="project" value="TreeGrafter"/>
</dbReference>
<dbReference type="GO" id="GO:0070402">
    <property type="term" value="F:NADPH binding"/>
    <property type="evidence" value="ECO:0007669"/>
    <property type="project" value="TreeGrafter"/>
</dbReference>
<dbReference type="EMBL" id="CP012673">
    <property type="protein sequence ID" value="AUX41575.1"/>
    <property type="molecule type" value="Genomic_DNA"/>
</dbReference>
<gene>
    <name evidence="4" type="ORF">SOCE26_029960</name>
</gene>
<dbReference type="SUPFAM" id="SSF51735">
    <property type="entry name" value="NAD(P)-binding Rossmann-fold domains"/>
    <property type="match status" value="1"/>
</dbReference>
<organism evidence="4 5">
    <name type="scientific">Sorangium cellulosum</name>
    <name type="common">Polyangium cellulosum</name>
    <dbReference type="NCBI Taxonomy" id="56"/>
    <lineage>
        <taxon>Bacteria</taxon>
        <taxon>Pseudomonadati</taxon>
        <taxon>Myxococcota</taxon>
        <taxon>Polyangia</taxon>
        <taxon>Polyangiales</taxon>
        <taxon>Polyangiaceae</taxon>
        <taxon>Sorangium</taxon>
    </lineage>
</organism>
<evidence type="ECO:0000313" key="5">
    <source>
        <dbReference type="Proteomes" id="UP000238348"/>
    </source>
</evidence>
<dbReference type="InterPro" id="IPR020843">
    <property type="entry name" value="ER"/>
</dbReference>
<sequence>MKAIVVQSLGGPQNLALVDLPAPSAGAGQVLIAVEAAGVGLVDVLLRQGAIPGSSAPGFVPGIEVAGTVITVGEGVDRSWLERRVFTMVTGGGYAERVAAEASHLVPLPPTMKAVDAVALGVNALVAEFILRRARVKAGERVLVRGASGGIGVMATQLAARCGAVVAAATSSVARGQRLLQLGASQVLDRAATSAGETPEGFDVILDPVAGPDTASFLGKLKQNGRMVVCGAAGGFPPPDFGMGALRAFKKSLTFAFFSLDSIATTERAAALKEIFDSAASGELKPVIDEILALESASAAHAKLEAGGVFGKLVLVPSAFRRTPRPDVPAAKLAGAPAGGGERLPVS</sequence>
<name>A0A2L0EQM6_SORCE</name>
<feature type="domain" description="Enoyl reductase (ER)" evidence="3">
    <location>
        <begin position="10"/>
        <end position="315"/>
    </location>
</feature>
<dbReference type="Proteomes" id="UP000238348">
    <property type="component" value="Chromosome"/>
</dbReference>
<evidence type="ECO:0000256" key="2">
    <source>
        <dbReference type="ARBA" id="ARBA00023002"/>
    </source>
</evidence>
<protein>
    <submittedName>
        <fullName evidence="4">NADPH:quinone reductase</fullName>
    </submittedName>
</protein>
<dbReference type="OrthoDB" id="4190732at2"/>
<evidence type="ECO:0000259" key="3">
    <source>
        <dbReference type="SMART" id="SM00829"/>
    </source>
</evidence>
<dbReference type="SUPFAM" id="SSF50129">
    <property type="entry name" value="GroES-like"/>
    <property type="match status" value="1"/>
</dbReference>
<dbReference type="AlphaFoldDB" id="A0A2L0EQM6"/>
<keyword evidence="2" id="KW-0560">Oxidoreductase</keyword>
<evidence type="ECO:0000313" key="4">
    <source>
        <dbReference type="EMBL" id="AUX41575.1"/>
    </source>
</evidence>
<dbReference type="InterPro" id="IPR036291">
    <property type="entry name" value="NAD(P)-bd_dom_sf"/>
</dbReference>
<dbReference type="RefSeq" id="WP_104987223.1">
    <property type="nucleotide sequence ID" value="NZ_CP012673.1"/>
</dbReference>
<dbReference type="InterPro" id="IPR011032">
    <property type="entry name" value="GroES-like_sf"/>
</dbReference>
<evidence type="ECO:0000256" key="1">
    <source>
        <dbReference type="ARBA" id="ARBA00022857"/>
    </source>
</evidence>
<reference evidence="4 5" key="1">
    <citation type="submission" date="2015-09" db="EMBL/GenBank/DDBJ databases">
        <title>Sorangium comparison.</title>
        <authorList>
            <person name="Zaburannyi N."/>
            <person name="Bunk B."/>
            <person name="Overmann J."/>
            <person name="Mueller R."/>
        </authorList>
    </citation>
    <scope>NUCLEOTIDE SEQUENCE [LARGE SCALE GENOMIC DNA]</scope>
    <source>
        <strain evidence="4 5">So ce26</strain>
    </source>
</reference>
<dbReference type="Pfam" id="PF08240">
    <property type="entry name" value="ADH_N"/>
    <property type="match status" value="1"/>
</dbReference>
<proteinExistence type="predicted"/>
<dbReference type="InterPro" id="IPR013154">
    <property type="entry name" value="ADH-like_N"/>
</dbReference>
<dbReference type="Gene3D" id="3.90.180.10">
    <property type="entry name" value="Medium-chain alcohol dehydrogenases, catalytic domain"/>
    <property type="match status" value="1"/>
</dbReference>
<dbReference type="PANTHER" id="PTHR48106">
    <property type="entry name" value="QUINONE OXIDOREDUCTASE PIG3-RELATED"/>
    <property type="match status" value="1"/>
</dbReference>
<keyword evidence="1" id="KW-0521">NADP</keyword>